<dbReference type="InterPro" id="IPR009450">
    <property type="entry name" value="Plno_GlcNAc_GPI2"/>
</dbReference>
<evidence type="ECO:0000313" key="10">
    <source>
        <dbReference type="EMBL" id="RVE73934.1"/>
    </source>
</evidence>
<keyword evidence="4" id="KW-0337">GPI-anchor biosynthesis</keyword>
<evidence type="ECO:0000259" key="9">
    <source>
        <dbReference type="PROSITE" id="PS50866"/>
    </source>
</evidence>
<reference evidence="10 11" key="1">
    <citation type="submission" date="2018-11" db="EMBL/GenBank/DDBJ databases">
        <authorList>
            <person name="Lopez-Roques C."/>
            <person name="Donnadieu C."/>
            <person name="Bouchez O."/>
            <person name="Klopp C."/>
            <person name="Cabau C."/>
            <person name="Zahm M."/>
        </authorList>
    </citation>
    <scope>NUCLEOTIDE SEQUENCE [LARGE SCALE GENOMIC DNA]</scope>
    <source>
        <strain evidence="10">RS831</strain>
        <tissue evidence="10">Whole body</tissue>
    </source>
</reference>
<evidence type="ECO:0000256" key="1">
    <source>
        <dbReference type="ARBA" id="ARBA00004141"/>
    </source>
</evidence>
<feature type="transmembrane region" description="Helical" evidence="8">
    <location>
        <begin position="462"/>
        <end position="480"/>
    </location>
</feature>
<feature type="transmembrane region" description="Helical" evidence="8">
    <location>
        <begin position="539"/>
        <end position="556"/>
    </location>
</feature>
<evidence type="ECO:0000313" key="11">
    <source>
        <dbReference type="Proteomes" id="UP000283210"/>
    </source>
</evidence>
<dbReference type="UniPathway" id="UPA00196"/>
<dbReference type="GO" id="GO:0006506">
    <property type="term" value="P:GPI anchor biosynthetic process"/>
    <property type="evidence" value="ECO:0007669"/>
    <property type="project" value="UniProtKB-UniPathway"/>
</dbReference>
<feature type="transmembrane region" description="Helical" evidence="8">
    <location>
        <begin position="209"/>
        <end position="231"/>
    </location>
</feature>
<feature type="transmembrane region" description="Helical" evidence="8">
    <location>
        <begin position="251"/>
        <end position="270"/>
    </location>
</feature>
<feature type="transmembrane region" description="Helical" evidence="8">
    <location>
        <begin position="562"/>
        <end position="581"/>
    </location>
</feature>
<dbReference type="OrthoDB" id="196709at2759"/>
<comment type="similarity">
    <text evidence="3">Belongs to the PIGC family.</text>
</comment>
<evidence type="ECO:0000256" key="5">
    <source>
        <dbReference type="ARBA" id="ARBA00022692"/>
    </source>
</evidence>
<evidence type="ECO:0000256" key="8">
    <source>
        <dbReference type="SAM" id="Phobius"/>
    </source>
</evidence>
<dbReference type="EMBL" id="CM012440">
    <property type="protein sequence ID" value="RVE73934.1"/>
    <property type="molecule type" value="Genomic_DNA"/>
</dbReference>
<gene>
    <name evidence="10" type="ORF">OJAV_G00036170</name>
</gene>
<dbReference type="SMART" id="SM01190">
    <property type="entry name" value="EMP24_GP25L"/>
    <property type="match status" value="1"/>
</dbReference>
<evidence type="ECO:0000256" key="7">
    <source>
        <dbReference type="ARBA" id="ARBA00023136"/>
    </source>
</evidence>
<dbReference type="AlphaFoldDB" id="A0A3S2PRD7"/>
<evidence type="ECO:0000256" key="3">
    <source>
        <dbReference type="ARBA" id="ARBA00008321"/>
    </source>
</evidence>
<evidence type="ECO:0000256" key="6">
    <source>
        <dbReference type="ARBA" id="ARBA00022989"/>
    </source>
</evidence>
<keyword evidence="6 8" id="KW-1133">Transmembrane helix</keyword>
<protein>
    <recommendedName>
        <fullName evidence="9">GOLD domain-containing protein</fullName>
    </recommendedName>
</protein>
<dbReference type="InterPro" id="IPR009038">
    <property type="entry name" value="GOLD_dom"/>
</dbReference>
<dbReference type="GO" id="GO:0000506">
    <property type="term" value="C:glycosylphosphatidylinositol-N-acetylglucosaminyltransferase (GPI-GnT) complex"/>
    <property type="evidence" value="ECO:0007669"/>
    <property type="project" value="TreeGrafter"/>
</dbReference>
<feature type="domain" description="GOLD" evidence="9">
    <location>
        <begin position="60"/>
        <end position="141"/>
    </location>
</feature>
<keyword evidence="11" id="KW-1185">Reference proteome</keyword>
<comment type="subcellular location">
    <subcellularLocation>
        <location evidence="1">Membrane</location>
        <topology evidence="1">Multi-pass membrane protein</topology>
    </subcellularLocation>
</comment>
<evidence type="ECO:0000256" key="4">
    <source>
        <dbReference type="ARBA" id="ARBA00022502"/>
    </source>
</evidence>
<keyword evidence="5 8" id="KW-0812">Transmembrane</keyword>
<proteinExistence type="inferred from homology"/>
<dbReference type="SUPFAM" id="SSF101576">
    <property type="entry name" value="Supernatant protein factor (SPF), C-terminal domain"/>
    <property type="match status" value="1"/>
</dbReference>
<keyword evidence="7 8" id="KW-0472">Membrane</keyword>
<dbReference type="Proteomes" id="UP000283210">
    <property type="component" value="Chromosome 4"/>
</dbReference>
<feature type="transmembrane region" description="Helical" evidence="8">
    <location>
        <begin position="510"/>
        <end position="527"/>
    </location>
</feature>
<dbReference type="Pfam" id="PF06432">
    <property type="entry name" value="GPI2"/>
    <property type="match status" value="1"/>
</dbReference>
<evidence type="ECO:0000256" key="2">
    <source>
        <dbReference type="ARBA" id="ARBA00004687"/>
    </source>
</evidence>
<dbReference type="InterPro" id="IPR036598">
    <property type="entry name" value="GOLD_dom_sf"/>
</dbReference>
<name>A0A3S2PRD7_ORYJA</name>
<comment type="pathway">
    <text evidence="2">Glycolipid biosynthesis; glycosylphosphatidylinositol-anchor biosynthesis.</text>
</comment>
<dbReference type="PROSITE" id="PS50866">
    <property type="entry name" value="GOLD"/>
    <property type="match status" value="1"/>
</dbReference>
<accession>A0A3S2PRD7</accession>
<reference evidence="10 11" key="2">
    <citation type="submission" date="2019-01" db="EMBL/GenBank/DDBJ databases">
        <title>A chromosome length genome reference of the Java medaka (oryzias javanicus).</title>
        <authorList>
            <person name="Herpin A."/>
            <person name="Takehana Y."/>
            <person name="Naruse K."/>
            <person name="Ansai S."/>
            <person name="Kawaguchi M."/>
        </authorList>
    </citation>
    <scope>NUCLEOTIDE SEQUENCE [LARGE SCALE GENOMIC DNA]</scope>
    <source>
        <strain evidence="10">RS831</strain>
        <tissue evidence="10">Whole body</tissue>
    </source>
</reference>
<dbReference type="PANTHER" id="PTHR12982:SF0">
    <property type="entry name" value="PHOSPHATIDYLINOSITOL N-ACETYLGLUCOSAMINYLTRANSFERASE SUBUNIT C"/>
    <property type="match status" value="1"/>
</dbReference>
<sequence>MYTLALLDFPAGCQTMNPAVRLLSAGLVLVWLVPDSFEVQAAFSQATDSDFTLTLPAGRKECFYQTMKRDASLEIEYQVLDGAGLDVDFSIFSPSGQLLFNDYRKSDGIHTVETEDGDYMFCFDNTFSTVSDKLVFFELILDNMDTDEDPDNWKEYVHGIDSLDMKLEDIMDTINNVKSRLGKSVQIQTLLRAFEARDRNIQESNFERVNFWSVVNLVVMVVVSGVQVYLVQERNYPVQHFCPILLSWGQLIGGLKLLLLAILFAAYLLCEDVERGLLSGSLIGRRDLLLKRGNFRERSSRRFRREKLRASLRAMGPDSASNQAAPWRKVLWEPQLFPDNYVDHRFLEELRRNEGIQQYRYWAVVKEAGFVGQQMSCVAIFLTLWLYMEQGLLAPETLLWSSLVSALLGYGLHQVLTPQTKLCRGPRTHLADLQSAAIFLSFTFGFSPVLKTLTESVSTDTVYAMSAVMLLAHLVAFPYAQPSPPGSLSLNAALFASVCLASRLPGSLHTFAMLSCALLVFALWPCLLQRLRENAPGHFPGACVGVCVGGLGGLGSQSLGGALLLSLALASVTFFCPLLLVRLQRHKDNIHGPWDEAEIHEDLSCLHG</sequence>
<dbReference type="PANTHER" id="PTHR12982">
    <property type="entry name" value="PHOSPHATIDYLINOSITOL GLYCAN, CLASS C"/>
    <property type="match status" value="1"/>
</dbReference>
<dbReference type="Pfam" id="PF01105">
    <property type="entry name" value="EMP24_GP25L"/>
    <property type="match status" value="1"/>
</dbReference>
<organism evidence="10 11">
    <name type="scientific">Oryzias javanicus</name>
    <name type="common">Javanese ricefish</name>
    <name type="synonym">Aplocheilus javanicus</name>
    <dbReference type="NCBI Taxonomy" id="123683"/>
    <lineage>
        <taxon>Eukaryota</taxon>
        <taxon>Metazoa</taxon>
        <taxon>Chordata</taxon>
        <taxon>Craniata</taxon>
        <taxon>Vertebrata</taxon>
        <taxon>Euteleostomi</taxon>
        <taxon>Actinopterygii</taxon>
        <taxon>Neopterygii</taxon>
        <taxon>Teleostei</taxon>
        <taxon>Neoteleostei</taxon>
        <taxon>Acanthomorphata</taxon>
        <taxon>Ovalentaria</taxon>
        <taxon>Atherinomorphae</taxon>
        <taxon>Beloniformes</taxon>
        <taxon>Adrianichthyidae</taxon>
        <taxon>Oryziinae</taxon>
        <taxon>Oryzias</taxon>
    </lineage>
</organism>